<keyword evidence="7" id="KW-1185">Reference proteome</keyword>
<dbReference type="InterPro" id="IPR013328">
    <property type="entry name" value="6PGD_dom2"/>
</dbReference>
<evidence type="ECO:0000256" key="2">
    <source>
        <dbReference type="ARBA" id="ARBA00023027"/>
    </source>
</evidence>
<dbReference type="Proteomes" id="UP000243205">
    <property type="component" value="Unassembled WGS sequence"/>
</dbReference>
<organism evidence="6 7">
    <name type="scientific">Desulfuromonas thiophila</name>
    <dbReference type="NCBI Taxonomy" id="57664"/>
    <lineage>
        <taxon>Bacteria</taxon>
        <taxon>Pseudomonadati</taxon>
        <taxon>Thermodesulfobacteriota</taxon>
        <taxon>Desulfuromonadia</taxon>
        <taxon>Desulfuromonadales</taxon>
        <taxon>Desulfuromonadaceae</taxon>
        <taxon>Desulfuromonas</taxon>
    </lineage>
</organism>
<sequence length="288" mass="30991">MIKEIGFIGLGTVGKSMARNLLKGNYQLTVYDSRKGTVEELVAQGAKGASTAIEAARGKDMVIAVLPDEKGLRQAFFAEEGFLAGIDPGTILCDMGTHSLELTKELEKHAAQRKIQFVDAPVWGTKEHAAHGLLTILVGGDNAVVSRCREVLSYVGLNILHVGGVGDATRMKFVVTLMQSHLMEALAESLVFGERLGFSNDQIMEVLDAGGVASPLLHKKGRSVARGDFSRNLALKYVYEGLRKVKEAADITGTRLPAMESVLDVYGEAMADGRGEEDFSAVIKVLKK</sequence>
<proteinExistence type="predicted"/>
<feature type="domain" description="6-phosphogluconate dehydrogenase NADP-binding" evidence="4">
    <location>
        <begin position="4"/>
        <end position="163"/>
    </location>
</feature>
<evidence type="ECO:0000259" key="5">
    <source>
        <dbReference type="Pfam" id="PF14833"/>
    </source>
</evidence>
<evidence type="ECO:0000256" key="1">
    <source>
        <dbReference type="ARBA" id="ARBA00023002"/>
    </source>
</evidence>
<evidence type="ECO:0000313" key="7">
    <source>
        <dbReference type="Proteomes" id="UP000243205"/>
    </source>
</evidence>
<dbReference type="EMBL" id="FNAQ01000001">
    <property type="protein sequence ID" value="SDD81138.1"/>
    <property type="molecule type" value="Genomic_DNA"/>
</dbReference>
<evidence type="ECO:0000259" key="4">
    <source>
        <dbReference type="Pfam" id="PF03446"/>
    </source>
</evidence>
<keyword evidence="2" id="KW-0520">NAD</keyword>
<dbReference type="OrthoDB" id="9777604at2"/>
<gene>
    <name evidence="6" type="ORF">SAMN05661003_101378</name>
</gene>
<dbReference type="Pfam" id="PF03446">
    <property type="entry name" value="NAD_binding_2"/>
    <property type="match status" value="1"/>
</dbReference>
<dbReference type="PIRSF" id="PIRSF000103">
    <property type="entry name" value="HIBADH"/>
    <property type="match status" value="1"/>
</dbReference>
<dbReference type="GO" id="GO:0051287">
    <property type="term" value="F:NAD binding"/>
    <property type="evidence" value="ECO:0007669"/>
    <property type="project" value="InterPro"/>
</dbReference>
<dbReference type="GO" id="GO:0016491">
    <property type="term" value="F:oxidoreductase activity"/>
    <property type="evidence" value="ECO:0007669"/>
    <property type="project" value="UniProtKB-KW"/>
</dbReference>
<dbReference type="GO" id="GO:0050661">
    <property type="term" value="F:NADP binding"/>
    <property type="evidence" value="ECO:0007669"/>
    <property type="project" value="InterPro"/>
</dbReference>
<dbReference type="Pfam" id="PF14833">
    <property type="entry name" value="NAD_binding_11"/>
    <property type="match status" value="1"/>
</dbReference>
<feature type="active site" evidence="3">
    <location>
        <position position="172"/>
    </location>
</feature>
<dbReference type="InterPro" id="IPR051265">
    <property type="entry name" value="HIBADH-related_NP60_sf"/>
</dbReference>
<dbReference type="SUPFAM" id="SSF48179">
    <property type="entry name" value="6-phosphogluconate dehydrogenase C-terminal domain-like"/>
    <property type="match status" value="1"/>
</dbReference>
<dbReference type="InterPro" id="IPR008927">
    <property type="entry name" value="6-PGluconate_DH-like_C_sf"/>
</dbReference>
<keyword evidence="1" id="KW-0560">Oxidoreductase</keyword>
<dbReference type="InterPro" id="IPR015815">
    <property type="entry name" value="HIBADH-related"/>
</dbReference>
<dbReference type="Gene3D" id="1.10.1040.10">
    <property type="entry name" value="N-(1-d-carboxylethyl)-l-norvaline Dehydrogenase, domain 2"/>
    <property type="match status" value="1"/>
</dbReference>
<dbReference type="STRING" id="57664.SAMN05661003_101378"/>
<reference evidence="7" key="1">
    <citation type="submission" date="2016-10" db="EMBL/GenBank/DDBJ databases">
        <authorList>
            <person name="Varghese N."/>
            <person name="Submissions S."/>
        </authorList>
    </citation>
    <scope>NUCLEOTIDE SEQUENCE [LARGE SCALE GENOMIC DNA]</scope>
    <source>
        <strain evidence="7">DSM 8987</strain>
    </source>
</reference>
<dbReference type="PANTHER" id="PTHR43580">
    <property type="entry name" value="OXIDOREDUCTASE GLYR1-RELATED"/>
    <property type="match status" value="1"/>
</dbReference>
<dbReference type="SUPFAM" id="SSF51735">
    <property type="entry name" value="NAD(P)-binding Rossmann-fold domains"/>
    <property type="match status" value="1"/>
</dbReference>
<dbReference type="InterPro" id="IPR036291">
    <property type="entry name" value="NAD(P)-bd_dom_sf"/>
</dbReference>
<dbReference type="InterPro" id="IPR029154">
    <property type="entry name" value="HIBADH-like_NADP-bd"/>
</dbReference>
<accession>A0A1G6XSJ2</accession>
<evidence type="ECO:0000313" key="6">
    <source>
        <dbReference type="EMBL" id="SDD81138.1"/>
    </source>
</evidence>
<evidence type="ECO:0000256" key="3">
    <source>
        <dbReference type="PIRSR" id="PIRSR000103-1"/>
    </source>
</evidence>
<name>A0A1G6XSJ2_9BACT</name>
<dbReference type="InterPro" id="IPR006115">
    <property type="entry name" value="6PGDH_NADP-bd"/>
</dbReference>
<dbReference type="Gene3D" id="3.40.50.720">
    <property type="entry name" value="NAD(P)-binding Rossmann-like Domain"/>
    <property type="match status" value="1"/>
</dbReference>
<protein>
    <submittedName>
        <fullName evidence="6">3-hydroxyisobutyrate dehydrogenase</fullName>
    </submittedName>
</protein>
<dbReference type="PANTHER" id="PTHR43580:SF2">
    <property type="entry name" value="CYTOKINE-LIKE NUCLEAR FACTOR N-PAC"/>
    <property type="match status" value="1"/>
</dbReference>
<feature type="domain" description="3-hydroxyisobutyrate dehydrogenase-like NAD-binding" evidence="5">
    <location>
        <begin position="166"/>
        <end position="286"/>
    </location>
</feature>
<dbReference type="AlphaFoldDB" id="A0A1G6XSJ2"/>